<dbReference type="InterPro" id="IPR002563">
    <property type="entry name" value="Flavin_Rdtase-like_dom"/>
</dbReference>
<gene>
    <name evidence="4" type="ORF">J3R75_003869</name>
</gene>
<feature type="chain" id="PRO_5042251584" evidence="2">
    <location>
        <begin position="22"/>
        <end position="208"/>
    </location>
</feature>
<dbReference type="PANTHER" id="PTHR43567:SF5">
    <property type="entry name" value="HYPOTHETICAL CYTOSOLIC PROTEIN"/>
    <property type="match status" value="1"/>
</dbReference>
<evidence type="ECO:0000313" key="5">
    <source>
        <dbReference type="Proteomes" id="UP001238163"/>
    </source>
</evidence>
<dbReference type="Gene3D" id="2.30.110.10">
    <property type="entry name" value="Electron Transport, Fmn-binding Protein, Chain A"/>
    <property type="match status" value="1"/>
</dbReference>
<dbReference type="GO" id="GO:0010181">
    <property type="term" value="F:FMN binding"/>
    <property type="evidence" value="ECO:0007669"/>
    <property type="project" value="InterPro"/>
</dbReference>
<feature type="domain" description="Flavin reductase like" evidence="3">
    <location>
        <begin position="93"/>
        <end position="183"/>
    </location>
</feature>
<comment type="similarity">
    <text evidence="1">Belongs to the flavoredoxin family.</text>
</comment>
<evidence type="ECO:0000256" key="2">
    <source>
        <dbReference type="SAM" id="SignalP"/>
    </source>
</evidence>
<comment type="caution">
    <text evidence="4">The sequence shown here is derived from an EMBL/GenBank/DDBJ whole genome shotgun (WGS) entry which is preliminary data.</text>
</comment>
<dbReference type="Pfam" id="PF01613">
    <property type="entry name" value="Flavin_Reduct"/>
    <property type="match status" value="1"/>
</dbReference>
<dbReference type="InterPro" id="IPR012349">
    <property type="entry name" value="Split_barrel_FMN-bd"/>
</dbReference>
<dbReference type="GO" id="GO:0016646">
    <property type="term" value="F:oxidoreductase activity, acting on the CH-NH group of donors, NAD or NADP as acceptor"/>
    <property type="evidence" value="ECO:0007669"/>
    <property type="project" value="UniProtKB-ARBA"/>
</dbReference>
<dbReference type="RefSeq" id="WP_307265025.1">
    <property type="nucleotide sequence ID" value="NZ_JAUSVL010000001.1"/>
</dbReference>
<dbReference type="Proteomes" id="UP001238163">
    <property type="component" value="Unassembled WGS sequence"/>
</dbReference>
<dbReference type="SUPFAM" id="SSF50475">
    <property type="entry name" value="FMN-binding split barrel"/>
    <property type="match status" value="1"/>
</dbReference>
<keyword evidence="5" id="KW-1185">Reference proteome</keyword>
<dbReference type="EMBL" id="JAUSVL010000001">
    <property type="protein sequence ID" value="MDQ0291762.1"/>
    <property type="molecule type" value="Genomic_DNA"/>
</dbReference>
<organism evidence="4 5">
    <name type="scientific">Oligosphaera ethanolica</name>
    <dbReference type="NCBI Taxonomy" id="760260"/>
    <lineage>
        <taxon>Bacteria</taxon>
        <taxon>Pseudomonadati</taxon>
        <taxon>Lentisphaerota</taxon>
        <taxon>Oligosphaeria</taxon>
        <taxon>Oligosphaerales</taxon>
        <taxon>Oligosphaeraceae</taxon>
        <taxon>Oligosphaera</taxon>
    </lineage>
</organism>
<dbReference type="InterPro" id="IPR052174">
    <property type="entry name" value="Flavoredoxin"/>
</dbReference>
<evidence type="ECO:0000259" key="3">
    <source>
        <dbReference type="Pfam" id="PF01613"/>
    </source>
</evidence>
<evidence type="ECO:0000313" key="4">
    <source>
        <dbReference type="EMBL" id="MDQ0291762.1"/>
    </source>
</evidence>
<dbReference type="AlphaFoldDB" id="A0AAE4ARR6"/>
<feature type="signal peptide" evidence="2">
    <location>
        <begin position="1"/>
        <end position="21"/>
    </location>
</feature>
<dbReference type="PANTHER" id="PTHR43567">
    <property type="entry name" value="FLAVOREDOXIN-RELATED-RELATED"/>
    <property type="match status" value="1"/>
</dbReference>
<evidence type="ECO:0000256" key="1">
    <source>
        <dbReference type="ARBA" id="ARBA00038054"/>
    </source>
</evidence>
<protein>
    <submittedName>
        <fullName evidence="4">Flavin reductase (DIM6/NTAB) family NADH-FMN oxidoreductase RutF</fullName>
    </submittedName>
</protein>
<sequence length="208" mass="23220">MPRFPILLSSLAMLSTMSLFAQDPLPPARVTPQPASECEKLFSKISFDQLPGNLNAYIRDEWFLLTGGTPESYNSMTAGWGGTGILWGKQVAFVFVHTDRFTYQFMEQSDMFTMSFMDRDARPALANIFGRKSGRDTDKVTEAGVTPIATPEGGVTYQQARLVIVCKRIAKVPLTQDLITGDIGFKYGENSYHCQYVGQIIGIWKRNP</sequence>
<reference evidence="4" key="1">
    <citation type="submission" date="2023-07" db="EMBL/GenBank/DDBJ databases">
        <title>Genomic Encyclopedia of Type Strains, Phase IV (KMG-IV): sequencing the most valuable type-strain genomes for metagenomic binning, comparative biology and taxonomic classification.</title>
        <authorList>
            <person name="Goeker M."/>
        </authorList>
    </citation>
    <scope>NUCLEOTIDE SEQUENCE</scope>
    <source>
        <strain evidence="4">DSM 24202</strain>
    </source>
</reference>
<proteinExistence type="inferred from homology"/>
<keyword evidence="2" id="KW-0732">Signal</keyword>
<accession>A0AAE4ARR6</accession>
<name>A0AAE4ARR6_9BACT</name>